<dbReference type="EMBL" id="KZ502537">
    <property type="protein sequence ID" value="PKU76781.1"/>
    <property type="molecule type" value="Genomic_DNA"/>
</dbReference>
<evidence type="ECO:0000259" key="1">
    <source>
        <dbReference type="Pfam" id="PF17862"/>
    </source>
</evidence>
<dbReference type="Gene3D" id="1.10.8.60">
    <property type="match status" value="1"/>
</dbReference>
<name>A0A2I0WM99_9ASPA</name>
<accession>A0A2I0WM99</accession>
<evidence type="ECO:0000313" key="2">
    <source>
        <dbReference type="EMBL" id="PKU76781.1"/>
    </source>
</evidence>
<reference evidence="2 3" key="2">
    <citation type="journal article" date="2017" name="Nature">
        <title>The Apostasia genome and the evolution of orchids.</title>
        <authorList>
            <person name="Zhang G.Q."/>
            <person name="Liu K.W."/>
            <person name="Li Z."/>
            <person name="Lohaus R."/>
            <person name="Hsiao Y.Y."/>
            <person name="Niu S.C."/>
            <person name="Wang J.Y."/>
            <person name="Lin Y.C."/>
            <person name="Xu Q."/>
            <person name="Chen L.J."/>
            <person name="Yoshida K."/>
            <person name="Fujiwara S."/>
            <person name="Wang Z.W."/>
            <person name="Zhang Y.Q."/>
            <person name="Mitsuda N."/>
            <person name="Wang M."/>
            <person name="Liu G.H."/>
            <person name="Pecoraro L."/>
            <person name="Huang H.X."/>
            <person name="Xiao X.J."/>
            <person name="Lin M."/>
            <person name="Wu X.Y."/>
            <person name="Wu W.L."/>
            <person name="Chen Y.Y."/>
            <person name="Chang S.B."/>
            <person name="Sakamoto S."/>
            <person name="Ohme-Takagi M."/>
            <person name="Yagi M."/>
            <person name="Zeng S.J."/>
            <person name="Shen C.Y."/>
            <person name="Yeh C.M."/>
            <person name="Luo Y.B."/>
            <person name="Tsai W.C."/>
            <person name="Van de Peer Y."/>
            <person name="Liu Z.J."/>
        </authorList>
    </citation>
    <scope>NUCLEOTIDE SEQUENCE [LARGE SCALE GENOMIC DNA]</scope>
    <source>
        <tissue evidence="2">The whole plant</tissue>
    </source>
</reference>
<dbReference type="Proteomes" id="UP000233837">
    <property type="component" value="Unassembled WGS sequence"/>
</dbReference>
<evidence type="ECO:0000313" key="3">
    <source>
        <dbReference type="Proteomes" id="UP000233837"/>
    </source>
</evidence>
<gene>
    <name evidence="2" type="ORF">MA16_Dca001387</name>
</gene>
<dbReference type="Pfam" id="PF17862">
    <property type="entry name" value="AAA_lid_3"/>
    <property type="match status" value="1"/>
</dbReference>
<protein>
    <recommendedName>
        <fullName evidence="1">AAA ATPase AAA+ lid domain-containing protein</fullName>
    </recommendedName>
</protein>
<feature type="domain" description="AAA ATPase AAA+ lid" evidence="1">
    <location>
        <begin position="73"/>
        <end position="101"/>
    </location>
</feature>
<dbReference type="InterPro" id="IPR041569">
    <property type="entry name" value="AAA_lid_3"/>
</dbReference>
<keyword evidence="3" id="KW-1185">Reference proteome</keyword>
<organism evidence="2 3">
    <name type="scientific">Dendrobium catenatum</name>
    <dbReference type="NCBI Taxonomy" id="906689"/>
    <lineage>
        <taxon>Eukaryota</taxon>
        <taxon>Viridiplantae</taxon>
        <taxon>Streptophyta</taxon>
        <taxon>Embryophyta</taxon>
        <taxon>Tracheophyta</taxon>
        <taxon>Spermatophyta</taxon>
        <taxon>Magnoliopsida</taxon>
        <taxon>Liliopsida</taxon>
        <taxon>Asparagales</taxon>
        <taxon>Orchidaceae</taxon>
        <taxon>Epidendroideae</taxon>
        <taxon>Malaxideae</taxon>
        <taxon>Dendrobiinae</taxon>
        <taxon>Dendrobium</taxon>
    </lineage>
</organism>
<dbReference type="AlphaFoldDB" id="A0A2I0WM99"/>
<reference evidence="2 3" key="1">
    <citation type="journal article" date="2016" name="Sci. Rep.">
        <title>The Dendrobium catenatum Lindl. genome sequence provides insights into polysaccharide synthase, floral development and adaptive evolution.</title>
        <authorList>
            <person name="Zhang G.Q."/>
            <person name="Xu Q."/>
            <person name="Bian C."/>
            <person name="Tsai W.C."/>
            <person name="Yeh C.M."/>
            <person name="Liu K.W."/>
            <person name="Yoshida K."/>
            <person name="Zhang L.S."/>
            <person name="Chang S.B."/>
            <person name="Chen F."/>
            <person name="Shi Y."/>
            <person name="Su Y.Y."/>
            <person name="Zhang Y.Q."/>
            <person name="Chen L.J."/>
            <person name="Yin Y."/>
            <person name="Lin M."/>
            <person name="Huang H."/>
            <person name="Deng H."/>
            <person name="Wang Z.W."/>
            <person name="Zhu S.L."/>
            <person name="Zhao X."/>
            <person name="Deng C."/>
            <person name="Niu S.C."/>
            <person name="Huang J."/>
            <person name="Wang M."/>
            <person name="Liu G.H."/>
            <person name="Yang H.J."/>
            <person name="Xiao X.J."/>
            <person name="Hsiao Y.Y."/>
            <person name="Wu W.L."/>
            <person name="Chen Y.Y."/>
            <person name="Mitsuda N."/>
            <person name="Ohme-Takagi M."/>
            <person name="Luo Y.B."/>
            <person name="Van de Peer Y."/>
            <person name="Liu Z.J."/>
        </authorList>
    </citation>
    <scope>NUCLEOTIDE SEQUENCE [LARGE SCALE GENOMIC DNA]</scope>
    <source>
        <tissue evidence="2">The whole plant</tissue>
    </source>
</reference>
<dbReference type="STRING" id="906689.A0A2I0WM99"/>
<sequence length="204" mass="23195">MLEFLERATTFLDQIPAFPSSRRRDSDEPKANTFSRFFHSFLLIRILELQQVRSKVTERCPTGRYSRDWKDLAGFVGADLANIVNEAALLAARRVKKPSQTKTENVTVQLSLFRLWTKHMEKLFCAVAGHSSMSGDKSGGEVVCREDFLLAIERAKFGINENQLSSAAIKRSINKWFPWMPALLMKDGTRQDGLQCLMGYQTLS</sequence>
<proteinExistence type="predicted"/>